<sequence length="204" mass="22842">MQFAKDSARRWAIWAERPSPLCGAAEELAEDAEATADAARSGRGNPDFENYYHVLEIDEDFFPEEEELDVEVGASNGEKEDREKLFNEAFARDMKLEVVYFFLELEELAVGVFSIYDQVKKQQRTMVEATVVAKVAMDSASALTAKIDGYVLYVAHGYCPACSYVYLLAKLCRCSTGKIWSWSKCEPNVPAFQGANEKHGSFSS</sequence>
<feature type="domain" description="DUF6604" evidence="1">
    <location>
        <begin position="28"/>
        <end position="145"/>
    </location>
</feature>
<organism evidence="2 3">
    <name type="scientific">Phytophthora lilii</name>
    <dbReference type="NCBI Taxonomy" id="2077276"/>
    <lineage>
        <taxon>Eukaryota</taxon>
        <taxon>Sar</taxon>
        <taxon>Stramenopiles</taxon>
        <taxon>Oomycota</taxon>
        <taxon>Peronosporomycetes</taxon>
        <taxon>Peronosporales</taxon>
        <taxon>Peronosporaceae</taxon>
        <taxon>Phytophthora</taxon>
    </lineage>
</organism>
<comment type="caution">
    <text evidence="2">The sequence shown here is derived from an EMBL/GenBank/DDBJ whole genome shotgun (WGS) entry which is preliminary data.</text>
</comment>
<evidence type="ECO:0000313" key="2">
    <source>
        <dbReference type="EMBL" id="GMF13181.1"/>
    </source>
</evidence>
<gene>
    <name evidence="2" type="ORF">Plil01_000368300</name>
</gene>
<reference evidence="2" key="1">
    <citation type="submission" date="2023-04" db="EMBL/GenBank/DDBJ databases">
        <title>Phytophthora lilii NBRC 32176.</title>
        <authorList>
            <person name="Ichikawa N."/>
            <person name="Sato H."/>
            <person name="Tonouchi N."/>
        </authorList>
    </citation>
    <scope>NUCLEOTIDE SEQUENCE</scope>
    <source>
        <strain evidence="2">NBRC 32176</strain>
    </source>
</reference>
<accession>A0A9W6TFJ1</accession>
<evidence type="ECO:0000259" key="1">
    <source>
        <dbReference type="Pfam" id="PF20253"/>
    </source>
</evidence>
<evidence type="ECO:0000313" key="3">
    <source>
        <dbReference type="Proteomes" id="UP001165083"/>
    </source>
</evidence>
<dbReference type="AlphaFoldDB" id="A0A9W6TFJ1"/>
<protein>
    <submittedName>
        <fullName evidence="2">Unnamed protein product</fullName>
    </submittedName>
</protein>
<keyword evidence="3" id="KW-1185">Reference proteome</keyword>
<dbReference type="Proteomes" id="UP001165083">
    <property type="component" value="Unassembled WGS sequence"/>
</dbReference>
<dbReference type="Pfam" id="PF20253">
    <property type="entry name" value="DUF6604"/>
    <property type="match status" value="1"/>
</dbReference>
<dbReference type="InterPro" id="IPR046539">
    <property type="entry name" value="DUF6604"/>
</dbReference>
<proteinExistence type="predicted"/>
<dbReference type="EMBL" id="BSXW01000146">
    <property type="protein sequence ID" value="GMF13181.1"/>
    <property type="molecule type" value="Genomic_DNA"/>
</dbReference>
<name>A0A9W6TFJ1_9STRA</name>